<dbReference type="Proteomes" id="UP000297737">
    <property type="component" value="Unassembled WGS sequence"/>
</dbReference>
<name>A0A4Y9EJA7_9SPHN</name>
<sequence length="326" mass="37343">MILMLKSDKGQPLTKKFIRNAEGSETKKDFANVYEYYATPCPVFDIHSLSFVLTELEAQTSSCIVRGELVIPTEGKIRRTKFDGSRDGFICDRLTGTQWLMCDFDKVEAPEWLPADIRLRYLIEMLPACFHKASYHYQWSSSAGRDGWKTLSCHIWFWLTEPWPSDVIRKRVKVENWEGVDRAPFDAIQIHYTASPVFVNQTDTLDCPRSGLVLMEIDAVELPPFVEPVPVPRAFKPNMGQATGFEGKLQEMLDDIGPNYHEPIRSVIMFYVMACAVETYDIDAFKDRLMSAIHLAPTGKSDKNIYDESYVNRSIDGAVRKNPRNY</sequence>
<dbReference type="EMBL" id="SIHO01000005">
    <property type="protein sequence ID" value="TFU00047.1"/>
    <property type="molecule type" value="Genomic_DNA"/>
</dbReference>
<proteinExistence type="predicted"/>
<evidence type="ECO:0000313" key="1">
    <source>
        <dbReference type="EMBL" id="TFU00047.1"/>
    </source>
</evidence>
<accession>A0A4Y9EJA7</accession>
<evidence type="ECO:0000313" key="2">
    <source>
        <dbReference type="Proteomes" id="UP000297737"/>
    </source>
</evidence>
<comment type="caution">
    <text evidence="1">The sequence shown here is derived from an EMBL/GenBank/DDBJ whole genome shotgun (WGS) entry which is preliminary data.</text>
</comment>
<protein>
    <submittedName>
        <fullName evidence="1">Uncharacterized protein</fullName>
    </submittedName>
</protein>
<keyword evidence="2" id="KW-1185">Reference proteome</keyword>
<reference evidence="1 2" key="1">
    <citation type="submission" date="2019-02" db="EMBL/GenBank/DDBJ databases">
        <title>Polymorphobacter sp. isolated from the lake at the Tibet of China.</title>
        <authorList>
            <person name="Li A."/>
        </authorList>
    </citation>
    <scope>NUCLEOTIDE SEQUENCE [LARGE SCALE GENOMIC DNA]</scope>
    <source>
        <strain evidence="1 2">DJ1R-1</strain>
    </source>
</reference>
<dbReference type="OrthoDB" id="123525at2"/>
<dbReference type="AlphaFoldDB" id="A0A4Y9EJA7"/>
<organism evidence="1 2">
    <name type="scientific">Glacieibacterium arshaanense</name>
    <dbReference type="NCBI Taxonomy" id="2511025"/>
    <lineage>
        <taxon>Bacteria</taxon>
        <taxon>Pseudomonadati</taxon>
        <taxon>Pseudomonadota</taxon>
        <taxon>Alphaproteobacteria</taxon>
        <taxon>Sphingomonadales</taxon>
        <taxon>Sphingosinicellaceae</taxon>
        <taxon>Glacieibacterium</taxon>
    </lineage>
</organism>
<gene>
    <name evidence="1" type="ORF">EUV02_15480</name>
</gene>
<dbReference type="RefSeq" id="WP_135247228.1">
    <property type="nucleotide sequence ID" value="NZ_SIHO01000005.1"/>
</dbReference>